<dbReference type="Proteomes" id="UP000281955">
    <property type="component" value="Unassembled WGS sequence"/>
</dbReference>
<gene>
    <name evidence="2" type="ORF">CLV35_3081</name>
</gene>
<sequence>MTADSDPASETSTAPVRPVVTPKVMAADLAAAAQRRREAAEAGAPQAEGAS</sequence>
<evidence type="ECO:0000313" key="2">
    <source>
        <dbReference type="EMBL" id="RKS71285.1"/>
    </source>
</evidence>
<feature type="compositionally biased region" description="Low complexity" evidence="1">
    <location>
        <begin position="41"/>
        <end position="51"/>
    </location>
</feature>
<feature type="region of interest" description="Disordered" evidence="1">
    <location>
        <begin position="1"/>
        <end position="51"/>
    </location>
</feature>
<accession>A0A420XL97</accession>
<evidence type="ECO:0000313" key="3">
    <source>
        <dbReference type="Proteomes" id="UP000281955"/>
    </source>
</evidence>
<name>A0A420XL97_9ACTN</name>
<dbReference type="InParanoid" id="A0A420XL97"/>
<proteinExistence type="predicted"/>
<keyword evidence="3" id="KW-1185">Reference proteome</keyword>
<organism evidence="2 3">
    <name type="scientific">Motilibacter peucedani</name>
    <dbReference type="NCBI Taxonomy" id="598650"/>
    <lineage>
        <taxon>Bacteria</taxon>
        <taxon>Bacillati</taxon>
        <taxon>Actinomycetota</taxon>
        <taxon>Actinomycetes</taxon>
        <taxon>Motilibacterales</taxon>
        <taxon>Motilibacteraceae</taxon>
        <taxon>Motilibacter</taxon>
    </lineage>
</organism>
<protein>
    <submittedName>
        <fullName evidence="2">Uncharacterized protein</fullName>
    </submittedName>
</protein>
<reference evidence="2 3" key="1">
    <citation type="submission" date="2018-10" db="EMBL/GenBank/DDBJ databases">
        <title>Genomic Encyclopedia of Archaeal and Bacterial Type Strains, Phase II (KMG-II): from individual species to whole genera.</title>
        <authorList>
            <person name="Goeker M."/>
        </authorList>
    </citation>
    <scope>NUCLEOTIDE SEQUENCE [LARGE SCALE GENOMIC DNA]</scope>
    <source>
        <strain evidence="2 3">RP-AC37</strain>
    </source>
</reference>
<evidence type="ECO:0000256" key="1">
    <source>
        <dbReference type="SAM" id="MobiDB-lite"/>
    </source>
</evidence>
<dbReference type="RefSeq" id="WP_183062014.1">
    <property type="nucleotide sequence ID" value="NZ_RBWV01000014.1"/>
</dbReference>
<comment type="caution">
    <text evidence="2">The sequence shown here is derived from an EMBL/GenBank/DDBJ whole genome shotgun (WGS) entry which is preliminary data.</text>
</comment>
<dbReference type="EMBL" id="RBWV01000014">
    <property type="protein sequence ID" value="RKS71285.1"/>
    <property type="molecule type" value="Genomic_DNA"/>
</dbReference>
<dbReference type="AlphaFoldDB" id="A0A420XL97"/>